<dbReference type="EMBL" id="CP043494">
    <property type="protein sequence ID" value="WNG52105.1"/>
    <property type="molecule type" value="Genomic_DNA"/>
</dbReference>
<protein>
    <recommendedName>
        <fullName evidence="3">Lipoprotein</fullName>
    </recommendedName>
</protein>
<dbReference type="Proteomes" id="UP001611383">
    <property type="component" value="Chromosome"/>
</dbReference>
<evidence type="ECO:0008006" key="3">
    <source>
        <dbReference type="Google" id="ProtNLM"/>
    </source>
</evidence>
<gene>
    <name evidence="1" type="ORF">F0U60_54370</name>
</gene>
<sequence>MKLAGAVVLLMVLTGSETTQGTGGSGPSPSPGARPAVKKELPWLNVPGGRMKTTLFYGPWQCRREFMNGCQQECASEGYKLMGCMWLADFKFDWEGSLVVLPAPVKAGSRYGIYHCCCKFPTRTKAENEAARNEWRNGMRAFRNAWTEKFGEWPVESGKAWPGHHIRDLWHWGAPLDGNNIIPAEPTVHDVFNREYPKCYDGQAPWNSVGPNLPYTDN</sequence>
<evidence type="ECO:0000313" key="2">
    <source>
        <dbReference type="Proteomes" id="UP001611383"/>
    </source>
</evidence>
<reference evidence="1 2" key="1">
    <citation type="submission" date="2019-08" db="EMBL/GenBank/DDBJ databases">
        <title>Archangium and Cystobacter genomes.</title>
        <authorList>
            <person name="Chen I.-C.K."/>
            <person name="Wielgoss S."/>
        </authorList>
    </citation>
    <scope>NUCLEOTIDE SEQUENCE [LARGE SCALE GENOMIC DNA]</scope>
    <source>
        <strain evidence="1 2">Cbm 6</strain>
    </source>
</reference>
<accession>A0ABY9X9N2</accession>
<proteinExistence type="predicted"/>
<name>A0ABY9X9N2_9BACT</name>
<dbReference type="RefSeq" id="WP_395812477.1">
    <property type="nucleotide sequence ID" value="NZ_CP043494.1"/>
</dbReference>
<organism evidence="1 2">
    <name type="scientific">Archangium minus</name>
    <dbReference type="NCBI Taxonomy" id="83450"/>
    <lineage>
        <taxon>Bacteria</taxon>
        <taxon>Pseudomonadati</taxon>
        <taxon>Myxococcota</taxon>
        <taxon>Myxococcia</taxon>
        <taxon>Myxococcales</taxon>
        <taxon>Cystobacterineae</taxon>
        <taxon>Archangiaceae</taxon>
        <taxon>Archangium</taxon>
    </lineage>
</organism>
<evidence type="ECO:0000313" key="1">
    <source>
        <dbReference type="EMBL" id="WNG52105.1"/>
    </source>
</evidence>
<keyword evidence="2" id="KW-1185">Reference proteome</keyword>